<reference evidence="4" key="1">
    <citation type="submission" date="2019-08" db="EMBL/GenBank/DDBJ databases">
        <authorList>
            <person name="Kucharzyk K."/>
            <person name="Murdoch R.W."/>
            <person name="Higgins S."/>
            <person name="Loffler F."/>
        </authorList>
    </citation>
    <scope>NUCLEOTIDE SEQUENCE</scope>
</reference>
<feature type="region of interest" description="Disordered" evidence="2">
    <location>
        <begin position="316"/>
        <end position="381"/>
    </location>
</feature>
<dbReference type="EMBL" id="VSSQ01007775">
    <property type="protein sequence ID" value="MPM36939.1"/>
    <property type="molecule type" value="Genomic_DNA"/>
</dbReference>
<gene>
    <name evidence="4" type="ORF">SDC9_83543</name>
</gene>
<feature type="domain" description="Proline dehydrogenase" evidence="3">
    <location>
        <begin position="50"/>
        <end position="281"/>
    </location>
</feature>
<evidence type="ECO:0000256" key="2">
    <source>
        <dbReference type="SAM" id="MobiDB-lite"/>
    </source>
</evidence>
<organism evidence="4">
    <name type="scientific">bioreactor metagenome</name>
    <dbReference type="NCBI Taxonomy" id="1076179"/>
    <lineage>
        <taxon>unclassified sequences</taxon>
        <taxon>metagenomes</taxon>
        <taxon>ecological metagenomes</taxon>
    </lineage>
</organism>
<accession>A0A644Z8I4</accession>
<evidence type="ECO:0000259" key="3">
    <source>
        <dbReference type="Pfam" id="PF01619"/>
    </source>
</evidence>
<dbReference type="Gene3D" id="3.20.20.220">
    <property type="match status" value="1"/>
</dbReference>
<dbReference type="InterPro" id="IPR002872">
    <property type="entry name" value="Proline_DH_dom"/>
</dbReference>
<evidence type="ECO:0000313" key="4">
    <source>
        <dbReference type="EMBL" id="MPM36939.1"/>
    </source>
</evidence>
<comment type="caution">
    <text evidence="4">The sequence shown here is derived from an EMBL/GenBank/DDBJ whole genome shotgun (WGS) entry which is preliminary data.</text>
</comment>
<dbReference type="SUPFAM" id="SSF51730">
    <property type="entry name" value="FAD-linked oxidoreductase"/>
    <property type="match status" value="1"/>
</dbReference>
<dbReference type="GO" id="GO:0016491">
    <property type="term" value="F:oxidoreductase activity"/>
    <property type="evidence" value="ECO:0007669"/>
    <property type="project" value="UniProtKB-KW"/>
</dbReference>
<name>A0A644Z8I4_9ZZZZ</name>
<evidence type="ECO:0000256" key="1">
    <source>
        <dbReference type="ARBA" id="ARBA00023002"/>
    </source>
</evidence>
<dbReference type="AlphaFoldDB" id="A0A644Z8I4"/>
<sequence>MMSDLVTRWAQRDRVREAAMSTSAARDLVARYVAGQDLDDLIPVLISLIDKGLLVSVGYLGDHVNTLEQAAANKDVYLTIVRRLSDEGISSSSELSLRLSRLGQRLGAEGRHFALGAARTICRAASNAGVLVTVDMGDYELVEPTLRAWEQLHQDIPAVGVTVQAALHRTQRDLSDLAMPGRRIRLCKGVFREPKQVAFRNRHEIDLAFVRDLRMLMNSQVIALVASHDPRMISIAEELIRRTGRPPESYEFQMLHGVRPMEQRRLADVGYRSRVLVPFGPGWYDYYTQRLAERPANAALFARSLFGKRCGGGDCRAHASTSGARDPADSRDIAGQVGGLLHPQHHQPADLPGALVGADIDDELGGHPRPALARPRLSAGQ</sequence>
<protein>
    <recommendedName>
        <fullName evidence="3">Proline dehydrogenase domain-containing protein</fullName>
    </recommendedName>
</protein>
<keyword evidence="1" id="KW-0560">Oxidoreductase</keyword>
<dbReference type="InterPro" id="IPR029041">
    <property type="entry name" value="FAD-linked_oxidoreductase-like"/>
</dbReference>
<proteinExistence type="predicted"/>
<dbReference type="Pfam" id="PF01619">
    <property type="entry name" value="Pro_dh"/>
    <property type="match status" value="1"/>
</dbReference>